<dbReference type="InterPro" id="IPR002528">
    <property type="entry name" value="MATE_fam"/>
</dbReference>
<comment type="caution">
    <text evidence="7">The sequence shown here is derived from an EMBL/GenBank/DDBJ whole genome shotgun (WGS) entry which is preliminary data.</text>
</comment>
<feature type="transmembrane region" description="Helical" evidence="6">
    <location>
        <begin position="359"/>
        <end position="385"/>
    </location>
</feature>
<feature type="transmembrane region" description="Helical" evidence="6">
    <location>
        <begin position="49"/>
        <end position="72"/>
    </location>
</feature>
<keyword evidence="5 6" id="KW-0472">Membrane</keyword>
<dbReference type="InterPro" id="IPR044644">
    <property type="entry name" value="DinF-like"/>
</dbReference>
<dbReference type="GO" id="GO:0005886">
    <property type="term" value="C:plasma membrane"/>
    <property type="evidence" value="ECO:0007669"/>
    <property type="project" value="TreeGrafter"/>
</dbReference>
<feature type="transmembrane region" description="Helical" evidence="6">
    <location>
        <begin position="315"/>
        <end position="339"/>
    </location>
</feature>
<organism evidence="7 8">
    <name type="scientific">Rhizobium oryziradicis</name>
    <dbReference type="NCBI Taxonomy" id="1867956"/>
    <lineage>
        <taxon>Bacteria</taxon>
        <taxon>Pseudomonadati</taxon>
        <taxon>Pseudomonadota</taxon>
        <taxon>Alphaproteobacteria</taxon>
        <taxon>Hyphomicrobiales</taxon>
        <taxon>Rhizobiaceae</taxon>
        <taxon>Rhizobium/Agrobacterium group</taxon>
        <taxon>Rhizobium</taxon>
    </lineage>
</organism>
<dbReference type="NCBIfam" id="TIGR00797">
    <property type="entry name" value="matE"/>
    <property type="match status" value="1"/>
</dbReference>
<dbReference type="Pfam" id="PF01554">
    <property type="entry name" value="MatE"/>
    <property type="match status" value="2"/>
</dbReference>
<sequence length="452" mass="48053">MTQTFPHSKAFTVTHRSVLAIALPMTLGYITTPLLGITDTAVIGRTGEAAALAGLAIGAVLFDLLFSSLNFLRASTTALVAQAYGRDDPREQVAVLCRSMVLSVSIGLIILLLSPLLLRGGLAMMGAEGRVAEVTATYFSIRILAGPLTLANFTIMGFVLGRGKGSVGLALQILLNGVNITLSIVLGLHYGWGVAGVAYGAVAGEACATLAGVIIIAARMSKAQMPTWAELLNRAKLSELFSLNRDILIRSFVLLAAFTLLTRIGSSFGATTLAANAVLMNFFMIASFYLDGIANAAEQITGRAVGAMYRPGFDAAVKLTGLWSLGFAVATTLVFLVFGGHLIDAMTTAEDVRQMARQFLPWAAVTAMTGALAFQMDGIFIGAAWSSDMRNMMLAAFVGYLAALALLVPSFGNHGLWLSLNLFLAFRGVFLLTRLKTRTNQTFPDQTFNERQ</sequence>
<dbReference type="OrthoDB" id="9789527at2"/>
<comment type="similarity">
    <text evidence="2">Belongs to the multi antimicrobial extrusion (MATE) (TC 2.A.66.1) family.</text>
</comment>
<feature type="transmembrane region" description="Helical" evidence="6">
    <location>
        <begin position="415"/>
        <end position="433"/>
    </location>
</feature>
<evidence type="ECO:0000256" key="4">
    <source>
        <dbReference type="ARBA" id="ARBA00022989"/>
    </source>
</evidence>
<feature type="transmembrane region" description="Helical" evidence="6">
    <location>
        <begin position="93"/>
        <end position="118"/>
    </location>
</feature>
<feature type="transmembrane region" description="Helical" evidence="6">
    <location>
        <begin position="18"/>
        <end position="37"/>
    </location>
</feature>
<feature type="transmembrane region" description="Helical" evidence="6">
    <location>
        <begin position="173"/>
        <end position="192"/>
    </location>
</feature>
<evidence type="ECO:0000256" key="1">
    <source>
        <dbReference type="ARBA" id="ARBA00004141"/>
    </source>
</evidence>
<proteinExistence type="inferred from homology"/>
<feature type="transmembrane region" description="Helical" evidence="6">
    <location>
        <begin position="392"/>
        <end position="409"/>
    </location>
</feature>
<evidence type="ECO:0000313" key="7">
    <source>
        <dbReference type="EMBL" id="OLP45077.1"/>
    </source>
</evidence>
<dbReference type="PANTHER" id="PTHR42893:SF46">
    <property type="entry name" value="PROTEIN DETOXIFICATION 44, CHLOROPLASTIC"/>
    <property type="match status" value="1"/>
</dbReference>
<feature type="transmembrane region" description="Helical" evidence="6">
    <location>
        <begin position="272"/>
        <end position="294"/>
    </location>
</feature>
<evidence type="ECO:0000256" key="3">
    <source>
        <dbReference type="ARBA" id="ARBA00022692"/>
    </source>
</evidence>
<dbReference type="STRING" id="1867956.BJF95_17150"/>
<feature type="transmembrane region" description="Helical" evidence="6">
    <location>
        <begin position="198"/>
        <end position="218"/>
    </location>
</feature>
<dbReference type="AlphaFoldDB" id="A0A1Q8ZT64"/>
<dbReference type="EMBL" id="MKIM01000025">
    <property type="protein sequence ID" value="OLP45077.1"/>
    <property type="molecule type" value="Genomic_DNA"/>
</dbReference>
<dbReference type="PANTHER" id="PTHR42893">
    <property type="entry name" value="PROTEIN DETOXIFICATION 44, CHLOROPLASTIC-RELATED"/>
    <property type="match status" value="1"/>
</dbReference>
<keyword evidence="3 6" id="KW-0812">Transmembrane</keyword>
<evidence type="ECO:0000256" key="6">
    <source>
        <dbReference type="SAM" id="Phobius"/>
    </source>
</evidence>
<feature type="transmembrane region" description="Helical" evidence="6">
    <location>
        <begin position="138"/>
        <end position="161"/>
    </location>
</feature>
<keyword evidence="8" id="KW-1185">Reference proteome</keyword>
<gene>
    <name evidence="7" type="ORF">BJF95_17150</name>
</gene>
<feature type="transmembrane region" description="Helical" evidence="6">
    <location>
        <begin position="247"/>
        <end position="266"/>
    </location>
</feature>
<comment type="subcellular location">
    <subcellularLocation>
        <location evidence="1">Membrane</location>
        <topology evidence="1">Multi-pass membrane protein</topology>
    </subcellularLocation>
</comment>
<dbReference type="GO" id="GO:0042910">
    <property type="term" value="F:xenobiotic transmembrane transporter activity"/>
    <property type="evidence" value="ECO:0007669"/>
    <property type="project" value="InterPro"/>
</dbReference>
<accession>A0A1Q8ZT64</accession>
<dbReference type="CDD" id="cd13136">
    <property type="entry name" value="MATE_DinF_like"/>
    <property type="match status" value="1"/>
</dbReference>
<dbReference type="Proteomes" id="UP000186894">
    <property type="component" value="Unassembled WGS sequence"/>
</dbReference>
<keyword evidence="4 6" id="KW-1133">Transmembrane helix</keyword>
<dbReference type="GO" id="GO:0015297">
    <property type="term" value="F:antiporter activity"/>
    <property type="evidence" value="ECO:0007669"/>
    <property type="project" value="InterPro"/>
</dbReference>
<protein>
    <submittedName>
        <fullName evidence="7">MATE family efflux transporter</fullName>
    </submittedName>
</protein>
<reference evidence="7 8" key="1">
    <citation type="submission" date="2016-09" db="EMBL/GenBank/DDBJ databases">
        <title>Rhizobium oryziradicis sp. nov., isolated from the root of rice.</title>
        <authorList>
            <person name="Zhao J."/>
            <person name="Zhang X."/>
        </authorList>
    </citation>
    <scope>NUCLEOTIDE SEQUENCE [LARGE SCALE GENOMIC DNA]</scope>
    <source>
        <strain evidence="7 8">N19</strain>
    </source>
</reference>
<evidence type="ECO:0000256" key="2">
    <source>
        <dbReference type="ARBA" id="ARBA00010199"/>
    </source>
</evidence>
<evidence type="ECO:0000313" key="8">
    <source>
        <dbReference type="Proteomes" id="UP000186894"/>
    </source>
</evidence>
<evidence type="ECO:0000256" key="5">
    <source>
        <dbReference type="ARBA" id="ARBA00023136"/>
    </source>
</evidence>
<dbReference type="RefSeq" id="WP_075639329.1">
    <property type="nucleotide sequence ID" value="NZ_MKIM01000025.1"/>
</dbReference>
<name>A0A1Q8ZT64_9HYPH</name>